<dbReference type="AlphaFoldDB" id="A0A6H1ZQN7"/>
<evidence type="ECO:0000313" key="3">
    <source>
        <dbReference type="EMBL" id="QJA81506.1"/>
    </source>
</evidence>
<dbReference type="EMBL" id="MT141441">
    <property type="protein sequence ID" value="QJA61451.1"/>
    <property type="molecule type" value="Genomic_DNA"/>
</dbReference>
<reference evidence="1" key="1">
    <citation type="submission" date="2020-03" db="EMBL/GenBank/DDBJ databases">
        <title>The deep terrestrial virosphere.</title>
        <authorList>
            <person name="Holmfeldt K."/>
            <person name="Nilsson E."/>
            <person name="Simone D."/>
            <person name="Lopez-Fernandez M."/>
            <person name="Wu X."/>
            <person name="de Brujin I."/>
            <person name="Lundin D."/>
            <person name="Andersson A."/>
            <person name="Bertilsson S."/>
            <person name="Dopson M."/>
        </authorList>
    </citation>
    <scope>NUCLEOTIDE SEQUENCE</scope>
    <source>
        <strain evidence="3">MM415A00525</strain>
        <strain evidence="2">MM415B00946</strain>
        <strain evidence="1">TM448A01495</strain>
        <strain evidence="4">TM448B00765</strain>
    </source>
</reference>
<dbReference type="EMBL" id="MT142462">
    <property type="protein sequence ID" value="QJA81506.1"/>
    <property type="molecule type" value="Genomic_DNA"/>
</dbReference>
<accession>A0A6H1ZQN7</accession>
<dbReference type="EMBL" id="MT144156">
    <property type="protein sequence ID" value="QJA49818.1"/>
    <property type="molecule type" value="Genomic_DNA"/>
</dbReference>
<dbReference type="EMBL" id="MT144655">
    <property type="protein sequence ID" value="QJH96569.1"/>
    <property type="molecule type" value="Genomic_DNA"/>
</dbReference>
<name>A0A6H1ZQN7_9ZZZZ</name>
<evidence type="ECO:0000313" key="4">
    <source>
        <dbReference type="EMBL" id="QJH96569.1"/>
    </source>
</evidence>
<organism evidence="1">
    <name type="scientific">viral metagenome</name>
    <dbReference type="NCBI Taxonomy" id="1070528"/>
    <lineage>
        <taxon>unclassified sequences</taxon>
        <taxon>metagenomes</taxon>
        <taxon>organismal metagenomes</taxon>
    </lineage>
</organism>
<gene>
    <name evidence="3" type="ORF">MM415A00525_0009</name>
    <name evidence="2" type="ORF">MM415B00946_0044</name>
    <name evidence="1" type="ORF">TM448A01495_0026</name>
    <name evidence="4" type="ORF">TM448B00765_0041</name>
</gene>
<sequence length="69" mass="8281">MKKVELTYEQQINALIPEASKLADMRTKALPYKTEWRTGLGSILYNWDYWTQFFHEEMNKLAREAGLRR</sequence>
<proteinExistence type="predicted"/>
<evidence type="ECO:0000313" key="2">
    <source>
        <dbReference type="EMBL" id="QJA61451.1"/>
    </source>
</evidence>
<protein>
    <submittedName>
        <fullName evidence="1">Uncharacterized protein</fullName>
    </submittedName>
</protein>
<evidence type="ECO:0000313" key="1">
    <source>
        <dbReference type="EMBL" id="QJA49818.1"/>
    </source>
</evidence>